<feature type="domain" description="HTH arsR-type" evidence="1">
    <location>
        <begin position="1"/>
        <end position="95"/>
    </location>
</feature>
<evidence type="ECO:0000313" key="2">
    <source>
        <dbReference type="EMBL" id="WOB08005.1"/>
    </source>
</evidence>
<dbReference type="InterPro" id="IPR036388">
    <property type="entry name" value="WH-like_DNA-bd_sf"/>
</dbReference>
<dbReference type="InterPro" id="IPR001845">
    <property type="entry name" value="HTH_ArsR_DNA-bd_dom"/>
</dbReference>
<evidence type="ECO:0000313" key="3">
    <source>
        <dbReference type="Proteomes" id="UP001303946"/>
    </source>
</evidence>
<proteinExistence type="predicted"/>
<name>A0ABZ0CSP6_9BURK</name>
<dbReference type="InterPro" id="IPR052543">
    <property type="entry name" value="HTH_Metal-responsive_Reg"/>
</dbReference>
<dbReference type="InterPro" id="IPR036390">
    <property type="entry name" value="WH_DNA-bd_sf"/>
</dbReference>
<organism evidence="2 3">
    <name type="scientific">Piscinibacter gummiphilus</name>
    <dbReference type="NCBI Taxonomy" id="946333"/>
    <lineage>
        <taxon>Bacteria</taxon>
        <taxon>Pseudomonadati</taxon>
        <taxon>Pseudomonadota</taxon>
        <taxon>Betaproteobacteria</taxon>
        <taxon>Burkholderiales</taxon>
        <taxon>Sphaerotilaceae</taxon>
        <taxon>Piscinibacter</taxon>
    </lineage>
</organism>
<dbReference type="PANTHER" id="PTHR39168:SF1">
    <property type="entry name" value="TRANSCRIPTIONAL REGULATORY PROTEIN"/>
    <property type="match status" value="1"/>
</dbReference>
<dbReference type="PROSITE" id="PS50987">
    <property type="entry name" value="HTH_ARSR_2"/>
    <property type="match status" value="1"/>
</dbReference>
<gene>
    <name evidence="2" type="ORF">RXV79_24270</name>
</gene>
<reference evidence="2 3" key="1">
    <citation type="submission" date="2023-10" db="EMBL/GenBank/DDBJ databases">
        <title>Bacteria for the degradation of biodegradable plastic PBAT(Polybutylene adipate terephthalate).</title>
        <authorList>
            <person name="Weon H.-Y."/>
            <person name="Yeon J."/>
        </authorList>
    </citation>
    <scope>NUCLEOTIDE SEQUENCE [LARGE SCALE GENOMIC DNA]</scope>
    <source>
        <strain evidence="2 3">SBD 7-3</strain>
    </source>
</reference>
<dbReference type="EMBL" id="CP136336">
    <property type="protein sequence ID" value="WOB08005.1"/>
    <property type="molecule type" value="Genomic_DNA"/>
</dbReference>
<dbReference type="CDD" id="cd00090">
    <property type="entry name" value="HTH_ARSR"/>
    <property type="match status" value="1"/>
</dbReference>
<keyword evidence="3" id="KW-1185">Reference proteome</keyword>
<accession>A0ABZ0CSP6</accession>
<dbReference type="Proteomes" id="UP001303946">
    <property type="component" value="Chromosome"/>
</dbReference>
<dbReference type="RefSeq" id="WP_316700661.1">
    <property type="nucleotide sequence ID" value="NZ_CP136336.1"/>
</dbReference>
<dbReference type="SUPFAM" id="SSF46785">
    <property type="entry name" value="Winged helix' DNA-binding domain"/>
    <property type="match status" value="1"/>
</dbReference>
<dbReference type="NCBIfam" id="NF033788">
    <property type="entry name" value="HTH_metalloreg"/>
    <property type="match status" value="1"/>
</dbReference>
<dbReference type="Gene3D" id="1.10.10.10">
    <property type="entry name" value="Winged helix-like DNA-binding domain superfamily/Winged helix DNA-binding domain"/>
    <property type="match status" value="1"/>
</dbReference>
<sequence>MSAPEPRFARIASTIGDPTRARMLSALMGGGFLAAGELAQAAGVTAQTASSHIAKLVESELVVVRVQGRHRYFRLADADIAHALEALSLVAERSSVADKWEREPYKRLKAARTCYGHLAGELGVQLFEGLLARGTLVPAEGQFVLSEAGRAEMAGLGVDVPSGRRFAYACLDWSERRDHLAGSFAVALLDHALERGWLRRTGASRALSLTPSGAKALSPWLDQRKSIRSVASKAVGGSGLRERQAL</sequence>
<dbReference type="Pfam" id="PF12840">
    <property type="entry name" value="HTH_20"/>
    <property type="match status" value="1"/>
</dbReference>
<dbReference type="SMART" id="SM00418">
    <property type="entry name" value="HTH_ARSR"/>
    <property type="match status" value="1"/>
</dbReference>
<evidence type="ECO:0000259" key="1">
    <source>
        <dbReference type="PROSITE" id="PS50987"/>
    </source>
</evidence>
<dbReference type="InterPro" id="IPR011991">
    <property type="entry name" value="ArsR-like_HTH"/>
</dbReference>
<protein>
    <submittedName>
        <fullName evidence="2">Winged helix-turn-helix domain-containing protein</fullName>
    </submittedName>
</protein>
<dbReference type="PANTHER" id="PTHR39168">
    <property type="entry name" value="TRANSCRIPTIONAL REGULATOR-RELATED"/>
    <property type="match status" value="1"/>
</dbReference>